<dbReference type="VEuPathDB" id="CryptoDB:Cvel_11290"/>
<feature type="compositionally biased region" description="Acidic residues" evidence="1">
    <location>
        <begin position="190"/>
        <end position="201"/>
    </location>
</feature>
<keyword evidence="2" id="KW-0732">Signal</keyword>
<gene>
    <name evidence="3" type="ORF">Cvel_11290</name>
</gene>
<dbReference type="EMBL" id="CDMZ01005260">
    <property type="protein sequence ID" value="CEM52471.1"/>
    <property type="molecule type" value="Genomic_DNA"/>
</dbReference>
<organism evidence="3">
    <name type="scientific">Chromera velia CCMP2878</name>
    <dbReference type="NCBI Taxonomy" id="1169474"/>
    <lineage>
        <taxon>Eukaryota</taxon>
        <taxon>Sar</taxon>
        <taxon>Alveolata</taxon>
        <taxon>Colpodellida</taxon>
        <taxon>Chromeraceae</taxon>
        <taxon>Chromera</taxon>
    </lineage>
</organism>
<reference evidence="3" key="1">
    <citation type="submission" date="2014-11" db="EMBL/GenBank/DDBJ databases">
        <authorList>
            <person name="Otto D Thomas"/>
            <person name="Naeem Raeece"/>
        </authorList>
    </citation>
    <scope>NUCLEOTIDE SEQUENCE</scope>
</reference>
<feature type="region of interest" description="Disordered" evidence="1">
    <location>
        <begin position="190"/>
        <end position="215"/>
    </location>
</feature>
<protein>
    <submittedName>
        <fullName evidence="3">Uncharacterized protein</fullName>
    </submittedName>
</protein>
<sequence>MRFALVAAAFAVCALSDGTQSEPVSLGGPEVGLEESPEEFFQEEEVPFEDMEETEAELTLEPVMVGESVWVPSFTWAPIVDEEGEKVTPERFDEEVRNAFEGFGETETEGDEVPVEEDGELEGEDREGVEETENVVPLEAVEAAAANALFLEDSVLLPVVEWSSTDEETGETKVIGEEEMTQIVMDAAEEEEAAEEGEGEVQEAMGEREATEIDSPSAPERNLYAYDSRVGMSEESGGIVYRSRRRRRRGGGPFAFSFAFGGPRFGFGFSFGRGFGAGWGFSFSRRGPPVEPATQVYIVRDEEAVAPAATVVSGTRVVPTTTTVVSGTRVVPTTTTVVSGRRTYTPPRQTVVTSPVASTGTPRVVTYTPTSSSRVSVRTGTTPRTSTATATTGTTTYVPAAQSSSVPSSARVVRGVPATARTPSSTTSVPARARTYRVGSTPGPTFTASGVTG</sequence>
<feature type="region of interest" description="Disordered" evidence="1">
    <location>
        <begin position="104"/>
        <end position="132"/>
    </location>
</feature>
<evidence type="ECO:0000256" key="1">
    <source>
        <dbReference type="SAM" id="MobiDB-lite"/>
    </source>
</evidence>
<accession>A0A0G4I677</accession>
<dbReference type="AlphaFoldDB" id="A0A0G4I677"/>
<feature type="region of interest" description="Disordered" evidence="1">
    <location>
        <begin position="373"/>
        <end position="430"/>
    </location>
</feature>
<proteinExistence type="predicted"/>
<feature type="signal peptide" evidence="2">
    <location>
        <begin position="1"/>
        <end position="21"/>
    </location>
</feature>
<evidence type="ECO:0000256" key="2">
    <source>
        <dbReference type="SAM" id="SignalP"/>
    </source>
</evidence>
<evidence type="ECO:0000313" key="3">
    <source>
        <dbReference type="EMBL" id="CEM52471.1"/>
    </source>
</evidence>
<feature type="chain" id="PRO_5005192193" evidence="2">
    <location>
        <begin position="22"/>
        <end position="453"/>
    </location>
</feature>
<name>A0A0G4I677_9ALVE</name>